<dbReference type="EMBL" id="JAUTXU010000039">
    <property type="protein sequence ID" value="KAK3716981.1"/>
    <property type="molecule type" value="Genomic_DNA"/>
</dbReference>
<name>A0ACC3NHJ5_9PEZI</name>
<sequence length="127" mass="14907">MFNRAWCAGNDYDKAPETKQLQSSTMENSPFGRLAPELRNKIWALAVKKGEPIGIDAYDDLEPPITKVCRQIRNECRGMFYAENDFEAIFIYHKNKLLRRWIKVIGRKRLAVVRSLTVYYYEIERAS</sequence>
<proteinExistence type="predicted"/>
<protein>
    <submittedName>
        <fullName evidence="1">Uncharacterized protein</fullName>
    </submittedName>
</protein>
<dbReference type="Proteomes" id="UP001281147">
    <property type="component" value="Unassembled WGS sequence"/>
</dbReference>
<accession>A0ACC3NHJ5</accession>
<evidence type="ECO:0000313" key="2">
    <source>
        <dbReference type="Proteomes" id="UP001281147"/>
    </source>
</evidence>
<evidence type="ECO:0000313" key="1">
    <source>
        <dbReference type="EMBL" id="KAK3716981.1"/>
    </source>
</evidence>
<organism evidence="1 2">
    <name type="scientific">Vermiconidia calcicola</name>
    <dbReference type="NCBI Taxonomy" id="1690605"/>
    <lineage>
        <taxon>Eukaryota</taxon>
        <taxon>Fungi</taxon>
        <taxon>Dikarya</taxon>
        <taxon>Ascomycota</taxon>
        <taxon>Pezizomycotina</taxon>
        <taxon>Dothideomycetes</taxon>
        <taxon>Dothideomycetidae</taxon>
        <taxon>Mycosphaerellales</taxon>
        <taxon>Extremaceae</taxon>
        <taxon>Vermiconidia</taxon>
    </lineage>
</organism>
<gene>
    <name evidence="1" type="ORF">LTR37_006036</name>
</gene>
<reference evidence="1" key="1">
    <citation type="submission" date="2023-07" db="EMBL/GenBank/DDBJ databases">
        <title>Black Yeasts Isolated from many extreme environments.</title>
        <authorList>
            <person name="Coleine C."/>
            <person name="Stajich J.E."/>
            <person name="Selbmann L."/>
        </authorList>
    </citation>
    <scope>NUCLEOTIDE SEQUENCE</scope>
    <source>
        <strain evidence="1">CCFEE 5714</strain>
    </source>
</reference>
<comment type="caution">
    <text evidence="1">The sequence shown here is derived from an EMBL/GenBank/DDBJ whole genome shotgun (WGS) entry which is preliminary data.</text>
</comment>
<keyword evidence="2" id="KW-1185">Reference proteome</keyword>